<proteinExistence type="predicted"/>
<evidence type="ECO:0000256" key="1">
    <source>
        <dbReference type="SAM" id="MobiDB-lite"/>
    </source>
</evidence>
<protein>
    <submittedName>
        <fullName evidence="2">Uncharacterized protein</fullName>
    </submittedName>
</protein>
<organism>
    <name type="scientific">Branchiostoma floridae</name>
    <name type="common">Florida lancelet</name>
    <name type="synonym">Amphioxus</name>
    <dbReference type="NCBI Taxonomy" id="7739"/>
    <lineage>
        <taxon>Eukaryota</taxon>
        <taxon>Metazoa</taxon>
        <taxon>Chordata</taxon>
        <taxon>Cephalochordata</taxon>
        <taxon>Leptocardii</taxon>
        <taxon>Amphioxiformes</taxon>
        <taxon>Branchiostomatidae</taxon>
        <taxon>Branchiostoma</taxon>
    </lineage>
</organism>
<reference evidence="2" key="1">
    <citation type="journal article" date="2008" name="Nature">
        <title>The amphioxus genome and the evolution of the chordate karyotype.</title>
        <authorList>
            <consortium name="US DOE Joint Genome Institute (JGI-PGF)"/>
            <person name="Putnam N.H."/>
            <person name="Butts T."/>
            <person name="Ferrier D.E.K."/>
            <person name="Furlong R.F."/>
            <person name="Hellsten U."/>
            <person name="Kawashima T."/>
            <person name="Robinson-Rechavi M."/>
            <person name="Shoguchi E."/>
            <person name="Terry A."/>
            <person name="Yu J.-K."/>
            <person name="Benito-Gutierrez E.L."/>
            <person name="Dubchak I."/>
            <person name="Garcia-Fernandez J."/>
            <person name="Gibson-Brown J.J."/>
            <person name="Grigoriev I.V."/>
            <person name="Horton A.C."/>
            <person name="de Jong P.J."/>
            <person name="Jurka J."/>
            <person name="Kapitonov V.V."/>
            <person name="Kohara Y."/>
            <person name="Kuroki Y."/>
            <person name="Lindquist E."/>
            <person name="Lucas S."/>
            <person name="Osoegawa K."/>
            <person name="Pennacchio L.A."/>
            <person name="Salamov A.A."/>
            <person name="Satou Y."/>
            <person name="Sauka-Spengler T."/>
            <person name="Schmutz J."/>
            <person name="Shin-I T."/>
            <person name="Toyoda A."/>
            <person name="Bronner-Fraser M."/>
            <person name="Fujiyama A."/>
            <person name="Holland L.Z."/>
            <person name="Holland P.W.H."/>
            <person name="Satoh N."/>
            <person name="Rokhsar D.S."/>
        </authorList>
    </citation>
    <scope>NUCLEOTIDE SEQUENCE [LARGE SCALE GENOMIC DNA]</scope>
    <source>
        <strain evidence="2">S238N-H82</strain>
        <tissue evidence="2">Testes</tissue>
    </source>
</reference>
<sequence>MEGARARHEFRVGQRRGRTRGWRCRPPRLGKTLSKALPPDKGRRCATKHISGNYDLKRVTTRLRSTLTNANLKHLLRISIEGPAVNSFDFDKMNMCLRVTDIHPEGPRGPKLRVIAIYPESLHAFTGDPRFHRDELKKSTSAHTRAIVFLHEKSDKPTWSSSKGKDKKGTSTQKSAIIIPVAEAPNLAQEIGQKANYAGFERDTWPLRTDTEHRQHTQLLTVLSFSQNLLFDTVSMMRRVPQFRLDEVSPLVAQWLHKRKATKRDLQSLIGKLVFVSACVPPGRLFVSRMHETLFQLLLPDLV</sequence>
<feature type="region of interest" description="Disordered" evidence="1">
    <location>
        <begin position="1"/>
        <end position="22"/>
    </location>
</feature>
<dbReference type="InParanoid" id="C3ZAZ2"/>
<dbReference type="PANTHER" id="PTHR33050">
    <property type="entry name" value="REVERSE TRANSCRIPTASE DOMAIN-CONTAINING PROTEIN"/>
    <property type="match status" value="1"/>
</dbReference>
<accession>C3ZAZ2</accession>
<evidence type="ECO:0000313" key="2">
    <source>
        <dbReference type="EMBL" id="EEN50029.1"/>
    </source>
</evidence>
<gene>
    <name evidence="2" type="ORF">BRAFLDRAFT_68542</name>
</gene>
<dbReference type="AlphaFoldDB" id="C3ZAZ2"/>
<dbReference type="EMBL" id="GG666603">
    <property type="protein sequence ID" value="EEN50029.1"/>
    <property type="molecule type" value="Genomic_DNA"/>
</dbReference>
<feature type="compositionally biased region" description="Basic and acidic residues" evidence="1">
    <location>
        <begin position="1"/>
        <end position="12"/>
    </location>
</feature>
<dbReference type="InterPro" id="IPR052055">
    <property type="entry name" value="Hepadnavirus_pol/RT"/>
</dbReference>
<dbReference type="PANTHER" id="PTHR33050:SF7">
    <property type="entry name" value="RIBONUCLEASE H"/>
    <property type="match status" value="1"/>
</dbReference>
<dbReference type="eggNOG" id="ENOG502SFC9">
    <property type="taxonomic scope" value="Eukaryota"/>
</dbReference>
<name>C3ZAZ2_BRAFL</name>
<feature type="compositionally biased region" description="Basic residues" evidence="1">
    <location>
        <begin position="13"/>
        <end position="22"/>
    </location>
</feature>